<gene>
    <name evidence="3" type="ORF">SPRG_18710</name>
</gene>
<feature type="region of interest" description="Disordered" evidence="2">
    <location>
        <begin position="270"/>
        <end position="321"/>
    </location>
</feature>
<dbReference type="AlphaFoldDB" id="A0A067BGA4"/>
<feature type="non-terminal residue" evidence="3">
    <location>
        <position position="321"/>
    </location>
</feature>
<evidence type="ECO:0000313" key="3">
    <source>
        <dbReference type="EMBL" id="KDO15750.1"/>
    </source>
</evidence>
<reference evidence="3 4" key="1">
    <citation type="journal article" date="2013" name="PLoS Genet.">
        <title>Distinctive expansion of potential virulence genes in the genome of the oomycete fish pathogen Saprolegnia parasitica.</title>
        <authorList>
            <person name="Jiang R.H."/>
            <person name="de Bruijn I."/>
            <person name="Haas B.J."/>
            <person name="Belmonte R."/>
            <person name="Lobach L."/>
            <person name="Christie J."/>
            <person name="van den Ackerveken G."/>
            <person name="Bottin A."/>
            <person name="Bulone V."/>
            <person name="Diaz-Moreno S.M."/>
            <person name="Dumas B."/>
            <person name="Fan L."/>
            <person name="Gaulin E."/>
            <person name="Govers F."/>
            <person name="Grenville-Briggs L.J."/>
            <person name="Horner N.R."/>
            <person name="Levin J.Z."/>
            <person name="Mammella M."/>
            <person name="Meijer H.J."/>
            <person name="Morris P."/>
            <person name="Nusbaum C."/>
            <person name="Oome S."/>
            <person name="Phillips A.J."/>
            <person name="van Rooyen D."/>
            <person name="Rzeszutek E."/>
            <person name="Saraiva M."/>
            <person name="Secombes C.J."/>
            <person name="Seidl M.F."/>
            <person name="Snel B."/>
            <person name="Stassen J.H."/>
            <person name="Sykes S."/>
            <person name="Tripathy S."/>
            <person name="van den Berg H."/>
            <person name="Vega-Arreguin J.C."/>
            <person name="Wawra S."/>
            <person name="Young S.K."/>
            <person name="Zeng Q."/>
            <person name="Dieguez-Uribeondo J."/>
            <person name="Russ C."/>
            <person name="Tyler B.M."/>
            <person name="van West P."/>
        </authorList>
    </citation>
    <scope>NUCLEOTIDE SEQUENCE [LARGE SCALE GENOMIC DNA]</scope>
    <source>
        <strain evidence="3 4">CBS 223.65</strain>
    </source>
</reference>
<feature type="coiled-coil region" evidence="1">
    <location>
        <begin position="241"/>
        <end position="268"/>
    </location>
</feature>
<evidence type="ECO:0000313" key="4">
    <source>
        <dbReference type="Proteomes" id="UP000030745"/>
    </source>
</evidence>
<proteinExistence type="predicted"/>
<protein>
    <submittedName>
        <fullName evidence="3">Uncharacterized protein</fullName>
    </submittedName>
</protein>
<feature type="compositionally biased region" description="Low complexity" evidence="2">
    <location>
        <begin position="287"/>
        <end position="304"/>
    </location>
</feature>
<organism evidence="3 4">
    <name type="scientific">Saprolegnia parasitica (strain CBS 223.65)</name>
    <dbReference type="NCBI Taxonomy" id="695850"/>
    <lineage>
        <taxon>Eukaryota</taxon>
        <taxon>Sar</taxon>
        <taxon>Stramenopiles</taxon>
        <taxon>Oomycota</taxon>
        <taxon>Saprolegniomycetes</taxon>
        <taxon>Saprolegniales</taxon>
        <taxon>Saprolegniaceae</taxon>
        <taxon>Saprolegnia</taxon>
    </lineage>
</organism>
<dbReference type="GeneID" id="24140232"/>
<keyword evidence="1" id="KW-0175">Coiled coil</keyword>
<dbReference type="EMBL" id="KK584591">
    <property type="protein sequence ID" value="KDO15750.1"/>
    <property type="molecule type" value="Genomic_DNA"/>
</dbReference>
<feature type="coiled-coil region" evidence="1">
    <location>
        <begin position="3"/>
        <end position="83"/>
    </location>
</feature>
<evidence type="ECO:0000256" key="2">
    <source>
        <dbReference type="SAM" id="MobiDB-lite"/>
    </source>
</evidence>
<accession>A0A067BGA4</accession>
<dbReference type="KEGG" id="spar:SPRG_18710"/>
<feature type="non-terminal residue" evidence="3">
    <location>
        <position position="1"/>
    </location>
</feature>
<name>A0A067BGA4_SAPPC</name>
<dbReference type="RefSeq" id="XP_012213542.1">
    <property type="nucleotide sequence ID" value="XM_012358152.1"/>
</dbReference>
<sequence length="321" mass="35168">QQVRDLKDAKAATDHELHETREELASALELHSRMQADNQRQLDDLRHTLDALENERTTASVEVRRLTTRTTQLEAEIDTVTEKMGVETQEKHALAASLEALASVNEEVTAAKVQEATAQLAMEISGLHAELHVLSDDNERLQAELRVEVQRNSVASEVNALKTQILDMKQETKHLQYELAEKTAELDRAVSEAGESALRVALNERTLECSALTAHVATLMKELEDASRPQAAVDAPTDDRVACLEAELSSCQAELQALQEKHVNALMKGRALSSNSDDDSDDDDGDTTGSRSSVVQVDSSTDVTATHERRSAPASDDELAE</sequence>
<feature type="compositionally biased region" description="Acidic residues" evidence="2">
    <location>
        <begin position="276"/>
        <end position="286"/>
    </location>
</feature>
<keyword evidence="4" id="KW-1185">Reference proteome</keyword>
<evidence type="ECO:0000256" key="1">
    <source>
        <dbReference type="SAM" id="Coils"/>
    </source>
</evidence>
<dbReference type="VEuPathDB" id="FungiDB:SPRG_18710"/>
<dbReference type="Proteomes" id="UP000030745">
    <property type="component" value="Unassembled WGS sequence"/>
</dbReference>